<dbReference type="SUPFAM" id="SSF51905">
    <property type="entry name" value="FAD/NAD(P)-binding domain"/>
    <property type="match status" value="1"/>
</dbReference>
<dbReference type="EMBL" id="AP023287">
    <property type="protein sequence ID" value="BCI54775.1"/>
    <property type="molecule type" value="Genomic_DNA"/>
</dbReference>
<dbReference type="Pfam" id="PF01266">
    <property type="entry name" value="DAO"/>
    <property type="match status" value="1"/>
</dbReference>
<name>A0A6S6P8D0_9MYCO</name>
<keyword evidence="1" id="KW-0560">Oxidoreductase</keyword>
<evidence type="ECO:0000259" key="2">
    <source>
        <dbReference type="Pfam" id="PF01266"/>
    </source>
</evidence>
<accession>A0A6S6P8D0</accession>
<dbReference type="RefSeq" id="WP_185292641.1">
    <property type="nucleotide sequence ID" value="NZ_AP023287.1"/>
</dbReference>
<dbReference type="SUPFAM" id="SSF54373">
    <property type="entry name" value="FAD-linked reductases, C-terminal domain"/>
    <property type="match status" value="1"/>
</dbReference>
<dbReference type="Proteomes" id="UP000515734">
    <property type="component" value="Chromosome"/>
</dbReference>
<dbReference type="Gene3D" id="3.30.9.10">
    <property type="entry name" value="D-Amino Acid Oxidase, subunit A, domain 2"/>
    <property type="match status" value="1"/>
</dbReference>
<organism evidence="3 4">
    <name type="scientific">Mycolicibacterium litorale</name>
    <dbReference type="NCBI Taxonomy" id="758802"/>
    <lineage>
        <taxon>Bacteria</taxon>
        <taxon>Bacillati</taxon>
        <taxon>Actinomycetota</taxon>
        <taxon>Actinomycetes</taxon>
        <taxon>Mycobacteriales</taxon>
        <taxon>Mycobacteriaceae</taxon>
        <taxon>Mycolicibacterium</taxon>
    </lineage>
</organism>
<dbReference type="InterPro" id="IPR006076">
    <property type="entry name" value="FAD-dep_OxRdtase"/>
</dbReference>
<evidence type="ECO:0000256" key="1">
    <source>
        <dbReference type="ARBA" id="ARBA00023002"/>
    </source>
</evidence>
<dbReference type="Gene3D" id="3.50.50.60">
    <property type="entry name" value="FAD/NAD(P)-binding domain"/>
    <property type="match status" value="2"/>
</dbReference>
<proteinExistence type="predicted"/>
<gene>
    <name evidence="3" type="ORF">NIIDNTM18_40530</name>
</gene>
<reference evidence="3 4" key="1">
    <citation type="submission" date="2020-07" db="EMBL/GenBank/DDBJ databases">
        <title>Complete genome sequence of Mycolicibacterium litorale like strain isolated from cardiac implantable electronic device infection.</title>
        <authorList>
            <person name="Fukano H."/>
            <person name="Miyama H."/>
            <person name="Hoshino Y."/>
        </authorList>
    </citation>
    <scope>NUCLEOTIDE SEQUENCE [LARGE SCALE GENOMIC DNA]</scope>
    <source>
        <strain evidence="3 4">NIIDNTM18</strain>
    </source>
</reference>
<evidence type="ECO:0000313" key="3">
    <source>
        <dbReference type="EMBL" id="BCI54775.1"/>
    </source>
</evidence>
<evidence type="ECO:0000313" key="4">
    <source>
        <dbReference type="Proteomes" id="UP000515734"/>
    </source>
</evidence>
<dbReference type="InterPro" id="IPR036188">
    <property type="entry name" value="FAD/NAD-bd_sf"/>
</dbReference>
<feature type="domain" description="FAD dependent oxidoreductase" evidence="2">
    <location>
        <begin position="8"/>
        <end position="397"/>
    </location>
</feature>
<dbReference type="PANTHER" id="PTHR13847">
    <property type="entry name" value="SARCOSINE DEHYDROGENASE-RELATED"/>
    <property type="match status" value="1"/>
</dbReference>
<sequence>MTQQPRSVLVVGAGAIGLAAAYHLAKRGLDVHVLDAGEPGKGASWGNGGWISPVLSGPTPGPGIPRVGLTDTFRSDAAVSLRPDRSPSLLLWMAQFARHCTRPAWERGTRRLAALSQHMLASYGELSRLGIDVSLQQAGNLRACPSPEAARQELAALSLMKEYGFDVPDDILDADRLHALEPALTEYARAGFLLPSEMHVDPGVFTSALAEYLRSRGVQITTGAQVKRLTVRDGRVRQVVTSQGSFETDSVLVAGGLQSRELLRPLRIRLPLRGGKGYSFFVATEQAPRRPMYLSTTKVGVTPLEGGYRVVGGLEFGAEDLSINQSMVDAMIAVTRRYVTWPAHTPPQQVWAGLRPMTPDGLPIMDRIPDVTNTYVSTGHGMLGVGYAMTCGDLMADFIAESRKRPVLDPMSLVRFGS</sequence>
<dbReference type="AlphaFoldDB" id="A0A6S6P8D0"/>
<protein>
    <submittedName>
        <fullName evidence="3">D-amino-acid dehydrogenase</fullName>
    </submittedName>
</protein>
<dbReference type="GO" id="GO:0005737">
    <property type="term" value="C:cytoplasm"/>
    <property type="evidence" value="ECO:0007669"/>
    <property type="project" value="TreeGrafter"/>
</dbReference>
<dbReference type="GO" id="GO:0016491">
    <property type="term" value="F:oxidoreductase activity"/>
    <property type="evidence" value="ECO:0007669"/>
    <property type="project" value="UniProtKB-KW"/>
</dbReference>
<dbReference type="PANTHER" id="PTHR13847:SF289">
    <property type="entry name" value="GLYCINE OXIDASE"/>
    <property type="match status" value="1"/>
</dbReference>